<proteinExistence type="predicted"/>
<dbReference type="AlphaFoldDB" id="A0A174ZV93"/>
<sequence length="64" mass="7291">MEEENELLDDEEFADGDIIEFLRGLMKECSCTVEKHKAKQSQPALPLFRSHGNAIEKFIAACYT</sequence>
<organism evidence="1 2">
    <name type="scientific">[Eubacterium] siraeum</name>
    <dbReference type="NCBI Taxonomy" id="39492"/>
    <lineage>
        <taxon>Bacteria</taxon>
        <taxon>Bacillati</taxon>
        <taxon>Bacillota</taxon>
        <taxon>Clostridia</taxon>
        <taxon>Eubacteriales</taxon>
        <taxon>Oscillospiraceae</taxon>
        <taxon>Oscillospiraceae incertae sedis</taxon>
    </lineage>
</organism>
<dbReference type="Proteomes" id="UP000095662">
    <property type="component" value="Unassembled WGS sequence"/>
</dbReference>
<evidence type="ECO:0000313" key="2">
    <source>
        <dbReference type="Proteomes" id="UP000095662"/>
    </source>
</evidence>
<accession>A0A174ZV93</accession>
<name>A0A174ZV93_9FIRM</name>
<evidence type="ECO:0000313" key="1">
    <source>
        <dbReference type="EMBL" id="CUQ91303.1"/>
    </source>
</evidence>
<dbReference type="STRING" id="39492.ERS852540_02309"/>
<reference evidence="1 2" key="1">
    <citation type="submission" date="2015-09" db="EMBL/GenBank/DDBJ databases">
        <authorList>
            <consortium name="Pathogen Informatics"/>
        </authorList>
    </citation>
    <scope>NUCLEOTIDE SEQUENCE [LARGE SCALE GENOMIC DNA]</scope>
    <source>
        <strain evidence="1 2">2789STDY5834928</strain>
    </source>
</reference>
<gene>
    <name evidence="1" type="ORF">ERS852540_02309</name>
</gene>
<protein>
    <submittedName>
        <fullName evidence="1">Uncharacterized protein</fullName>
    </submittedName>
</protein>
<dbReference type="EMBL" id="CZBY01000023">
    <property type="protein sequence ID" value="CUQ91303.1"/>
    <property type="molecule type" value="Genomic_DNA"/>
</dbReference>